<dbReference type="RefSeq" id="WP_153525391.1">
    <property type="nucleotide sequence ID" value="NZ_JBEPDZ010000025.1"/>
</dbReference>
<name>A0A646KNR7_STRJU</name>
<comment type="caution">
    <text evidence="1">The sequence shown here is derived from an EMBL/GenBank/DDBJ whole genome shotgun (WGS) entry which is preliminary data.</text>
</comment>
<dbReference type="EMBL" id="VCLA01000180">
    <property type="protein sequence ID" value="MQT03883.1"/>
    <property type="molecule type" value="Genomic_DNA"/>
</dbReference>
<keyword evidence="2" id="KW-1185">Reference proteome</keyword>
<gene>
    <name evidence="1" type="ORF">FF041_28045</name>
</gene>
<evidence type="ECO:0000313" key="1">
    <source>
        <dbReference type="EMBL" id="MQT03883.1"/>
    </source>
</evidence>
<protein>
    <submittedName>
        <fullName evidence="1">Uncharacterized protein</fullName>
    </submittedName>
</protein>
<reference evidence="1 2" key="1">
    <citation type="submission" date="2019-05" db="EMBL/GenBank/DDBJ databases">
        <title>Comparative genomics and metabolomics analyses of clavulanic acid producing Streptomyces species provides insight into specialized metabolism and evolution of beta-lactam biosynthetic gene clusters.</title>
        <authorList>
            <person name="Moore M.A."/>
            <person name="Cruz-Morales P."/>
            <person name="Barona Gomez F."/>
            <person name="Kapil T."/>
        </authorList>
    </citation>
    <scope>NUCLEOTIDE SEQUENCE [LARGE SCALE GENOMIC DNA]</scope>
    <source>
        <strain evidence="1 2">NRRL 5741</strain>
    </source>
</reference>
<sequence>MTGRRTSGTADSRCPTCAAPVLRQWVGHRAALHVTADPAPIDPATEHHHRTPMRLTWCLHQPHIGPPHLRWRCPSRACQHQIVTEHRCTSTPDTLF</sequence>
<evidence type="ECO:0000313" key="2">
    <source>
        <dbReference type="Proteomes" id="UP000419138"/>
    </source>
</evidence>
<accession>A0A646KNR7</accession>
<dbReference type="AlphaFoldDB" id="A0A646KNR7"/>
<organism evidence="1 2">
    <name type="scientific">Streptomyces jumonjinensis</name>
    <dbReference type="NCBI Taxonomy" id="1945"/>
    <lineage>
        <taxon>Bacteria</taxon>
        <taxon>Bacillati</taxon>
        <taxon>Actinomycetota</taxon>
        <taxon>Actinomycetes</taxon>
        <taxon>Kitasatosporales</taxon>
        <taxon>Streptomycetaceae</taxon>
        <taxon>Streptomyces</taxon>
    </lineage>
</organism>
<dbReference type="OrthoDB" id="4337676at2"/>
<proteinExistence type="predicted"/>
<dbReference type="Proteomes" id="UP000419138">
    <property type="component" value="Unassembled WGS sequence"/>
</dbReference>